<sequence>MIQLRNLTKAYVLNGRRKTVADNINAVFPTGVSVALLGRNGAGKSSLLRMISGEMLPTSGDILSDGTISWPVGFAGSFNRELTGEQNCRFVARIYGVDTDEMVAFVRDFAELGDHFNLPTRTYSSGMKARLAFGVSMAVPFDTYLVDEVSAVGDAAFKVKSNQVFNARMKDAGAIVVSHSMRMLRQICQAGAVLENGRLHYYEDLEEAIERHLSNMEQPAG</sequence>
<dbReference type="InterPro" id="IPR017871">
    <property type="entry name" value="ABC_transporter-like_CS"/>
</dbReference>
<dbReference type="SUPFAM" id="SSF52540">
    <property type="entry name" value="P-loop containing nucleoside triphosphate hydrolases"/>
    <property type="match status" value="1"/>
</dbReference>
<accession>A0A3R7N9U7</accession>
<keyword evidence="3" id="KW-0547">Nucleotide-binding</keyword>
<dbReference type="InterPro" id="IPR003593">
    <property type="entry name" value="AAA+_ATPase"/>
</dbReference>
<dbReference type="OrthoDB" id="9778870at2"/>
<keyword evidence="4 6" id="KW-0067">ATP-binding</keyword>
<organism evidence="6 7">
    <name type="scientific">Paracoccus methylarcula</name>
    <dbReference type="NCBI Taxonomy" id="72022"/>
    <lineage>
        <taxon>Bacteria</taxon>
        <taxon>Pseudomonadati</taxon>
        <taxon>Pseudomonadota</taxon>
        <taxon>Alphaproteobacteria</taxon>
        <taxon>Rhodobacterales</taxon>
        <taxon>Paracoccaceae</taxon>
        <taxon>Paracoccus</taxon>
    </lineage>
</organism>
<proteinExistence type="inferred from homology"/>
<dbReference type="GO" id="GO:0016020">
    <property type="term" value="C:membrane"/>
    <property type="evidence" value="ECO:0007669"/>
    <property type="project" value="InterPro"/>
</dbReference>
<comment type="similarity">
    <text evidence="1">Belongs to the ABC transporter superfamily.</text>
</comment>
<dbReference type="InterPro" id="IPR003439">
    <property type="entry name" value="ABC_transporter-like_ATP-bd"/>
</dbReference>
<dbReference type="GO" id="GO:0005524">
    <property type="term" value="F:ATP binding"/>
    <property type="evidence" value="ECO:0007669"/>
    <property type="project" value="UniProtKB-KW"/>
</dbReference>
<gene>
    <name evidence="6" type="ORF">A7A09_019630</name>
</gene>
<dbReference type="PROSITE" id="PS00211">
    <property type="entry name" value="ABC_TRANSPORTER_1"/>
    <property type="match status" value="1"/>
</dbReference>
<dbReference type="EMBL" id="PXNQ02000016">
    <property type="protein sequence ID" value="RNF32887.1"/>
    <property type="molecule type" value="Genomic_DNA"/>
</dbReference>
<dbReference type="PANTHER" id="PTHR46743">
    <property type="entry name" value="TEICHOIC ACIDS EXPORT ATP-BINDING PROTEIN TAGH"/>
    <property type="match status" value="1"/>
</dbReference>
<evidence type="ECO:0000256" key="2">
    <source>
        <dbReference type="ARBA" id="ARBA00022448"/>
    </source>
</evidence>
<dbReference type="PANTHER" id="PTHR46743:SF2">
    <property type="entry name" value="TEICHOIC ACIDS EXPORT ATP-BINDING PROTEIN TAGH"/>
    <property type="match status" value="1"/>
</dbReference>
<evidence type="ECO:0000256" key="1">
    <source>
        <dbReference type="ARBA" id="ARBA00005417"/>
    </source>
</evidence>
<dbReference type="AlphaFoldDB" id="A0A3R7N9U7"/>
<reference evidence="6" key="1">
    <citation type="submission" date="2018-05" db="EMBL/GenBank/DDBJ databases">
        <title>Reclassification of Methylarcula marina and Methylarcula terricola as Paracoccus methylarcula sp.nov., comb.nov. and Paracoccus terricola comb.nov.</title>
        <authorList>
            <person name="Shmareva M.N."/>
            <person name="Doronina N.V."/>
            <person name="Vasilenko O.V."/>
            <person name="Tarlachkov S.V."/>
            <person name="Trotsenko Y.A."/>
        </authorList>
    </citation>
    <scope>NUCLEOTIDE SEQUENCE [LARGE SCALE GENOMIC DNA]</scope>
    <source>
        <strain evidence="6">VKM B-2159</strain>
    </source>
</reference>
<dbReference type="InterPro" id="IPR027417">
    <property type="entry name" value="P-loop_NTPase"/>
</dbReference>
<dbReference type="RefSeq" id="WP_106692985.1">
    <property type="nucleotide sequence ID" value="NZ_PXNQ02000016.1"/>
</dbReference>
<keyword evidence="7" id="KW-1185">Reference proteome</keyword>
<feature type="domain" description="ABC transporter" evidence="5">
    <location>
        <begin position="2"/>
        <end position="221"/>
    </location>
</feature>
<protein>
    <submittedName>
        <fullName evidence="6">ABC transporter ATP-binding protein</fullName>
    </submittedName>
</protein>
<dbReference type="InterPro" id="IPR050683">
    <property type="entry name" value="Bact_Polysacc_Export_ATP-bd"/>
</dbReference>
<evidence type="ECO:0000256" key="4">
    <source>
        <dbReference type="ARBA" id="ARBA00022840"/>
    </source>
</evidence>
<name>A0A3R7N9U7_9RHOB</name>
<evidence type="ECO:0000313" key="7">
    <source>
        <dbReference type="Proteomes" id="UP000238137"/>
    </source>
</evidence>
<dbReference type="GO" id="GO:0016887">
    <property type="term" value="F:ATP hydrolysis activity"/>
    <property type="evidence" value="ECO:0007669"/>
    <property type="project" value="InterPro"/>
</dbReference>
<comment type="caution">
    <text evidence="6">The sequence shown here is derived from an EMBL/GenBank/DDBJ whole genome shotgun (WGS) entry which is preliminary data.</text>
</comment>
<dbReference type="Gene3D" id="3.40.50.300">
    <property type="entry name" value="P-loop containing nucleotide triphosphate hydrolases"/>
    <property type="match status" value="1"/>
</dbReference>
<evidence type="ECO:0000256" key="3">
    <source>
        <dbReference type="ARBA" id="ARBA00022741"/>
    </source>
</evidence>
<evidence type="ECO:0000259" key="5">
    <source>
        <dbReference type="PROSITE" id="PS50893"/>
    </source>
</evidence>
<dbReference type="Pfam" id="PF00005">
    <property type="entry name" value="ABC_tran"/>
    <property type="match status" value="1"/>
</dbReference>
<keyword evidence="2" id="KW-0813">Transport</keyword>
<dbReference type="PROSITE" id="PS50893">
    <property type="entry name" value="ABC_TRANSPORTER_2"/>
    <property type="match status" value="1"/>
</dbReference>
<dbReference type="GO" id="GO:0140359">
    <property type="term" value="F:ABC-type transporter activity"/>
    <property type="evidence" value="ECO:0007669"/>
    <property type="project" value="InterPro"/>
</dbReference>
<dbReference type="Proteomes" id="UP000238137">
    <property type="component" value="Unassembled WGS sequence"/>
</dbReference>
<evidence type="ECO:0000313" key="6">
    <source>
        <dbReference type="EMBL" id="RNF32887.1"/>
    </source>
</evidence>
<dbReference type="CDD" id="cd03220">
    <property type="entry name" value="ABC_KpsT_Wzt"/>
    <property type="match status" value="1"/>
</dbReference>
<dbReference type="InterPro" id="IPR015860">
    <property type="entry name" value="ABC_transpr_TagH-like"/>
</dbReference>
<dbReference type="SMART" id="SM00382">
    <property type="entry name" value="AAA"/>
    <property type="match status" value="1"/>
</dbReference>